<dbReference type="SUPFAM" id="SSF54427">
    <property type="entry name" value="NTF2-like"/>
    <property type="match status" value="1"/>
</dbReference>
<sequence>MERYIAALNSGDPDRIAGRVTADFHNEHTASLGRSVRGRAAYRERLTGFLAEFEELRYEVEDLIVDGDRAAVAYLMTFRWSGAAHRPRIRIRGMFRFRVSGGEIAHRVDYWDSGTFQRQSTEQRRWRTRPEQDG</sequence>
<accession>A0A1Q4V934</accession>
<evidence type="ECO:0000313" key="2">
    <source>
        <dbReference type="EMBL" id="OKH94353.1"/>
    </source>
</evidence>
<dbReference type="InterPro" id="IPR037401">
    <property type="entry name" value="SnoaL-like"/>
</dbReference>
<protein>
    <recommendedName>
        <fullName evidence="1">SnoaL-like domain-containing protein</fullName>
    </recommendedName>
</protein>
<dbReference type="EMBL" id="LFBV01000003">
    <property type="protein sequence ID" value="OKH94353.1"/>
    <property type="molecule type" value="Genomic_DNA"/>
</dbReference>
<evidence type="ECO:0000259" key="1">
    <source>
        <dbReference type="Pfam" id="PF12680"/>
    </source>
</evidence>
<dbReference type="AlphaFoldDB" id="A0A1Q4V934"/>
<gene>
    <name evidence="2" type="ORF">AB852_16875</name>
</gene>
<name>A0A1Q4V934_9ACTN</name>
<dbReference type="InterPro" id="IPR032710">
    <property type="entry name" value="NTF2-like_dom_sf"/>
</dbReference>
<feature type="domain" description="SnoaL-like" evidence="1">
    <location>
        <begin position="2"/>
        <end position="106"/>
    </location>
</feature>
<organism evidence="2 3">
    <name type="scientific">Streptomyces uncialis</name>
    <dbReference type="NCBI Taxonomy" id="1048205"/>
    <lineage>
        <taxon>Bacteria</taxon>
        <taxon>Bacillati</taxon>
        <taxon>Actinomycetota</taxon>
        <taxon>Actinomycetes</taxon>
        <taxon>Kitasatosporales</taxon>
        <taxon>Streptomycetaceae</taxon>
        <taxon>Streptomyces</taxon>
    </lineage>
</organism>
<dbReference type="Proteomes" id="UP000186455">
    <property type="component" value="Unassembled WGS sequence"/>
</dbReference>
<dbReference type="Pfam" id="PF12680">
    <property type="entry name" value="SnoaL_2"/>
    <property type="match status" value="1"/>
</dbReference>
<reference evidence="2 3" key="1">
    <citation type="submission" date="2015-06" db="EMBL/GenBank/DDBJ databases">
        <title>Cloning and characterization of the uncialamcin biosynthetic gene cluster.</title>
        <authorList>
            <person name="Yan X."/>
            <person name="Huang T."/>
            <person name="Ge H."/>
            <person name="Shen B."/>
        </authorList>
    </citation>
    <scope>NUCLEOTIDE SEQUENCE [LARGE SCALE GENOMIC DNA]</scope>
    <source>
        <strain evidence="2 3">DCA2648</strain>
    </source>
</reference>
<proteinExistence type="predicted"/>
<keyword evidence="3" id="KW-1185">Reference proteome</keyword>
<evidence type="ECO:0000313" key="3">
    <source>
        <dbReference type="Proteomes" id="UP000186455"/>
    </source>
</evidence>
<dbReference type="STRING" id="1048205.AB852_16875"/>
<comment type="caution">
    <text evidence="2">The sequence shown here is derived from an EMBL/GenBank/DDBJ whole genome shotgun (WGS) entry which is preliminary data.</text>
</comment>
<dbReference type="Gene3D" id="3.10.450.50">
    <property type="match status" value="1"/>
</dbReference>